<dbReference type="Gene3D" id="1.10.20.110">
    <property type="match status" value="1"/>
</dbReference>
<evidence type="ECO:0000256" key="1">
    <source>
        <dbReference type="ARBA" id="ARBA00022898"/>
    </source>
</evidence>
<evidence type="ECO:0000313" key="4">
    <source>
        <dbReference type="EMBL" id="PSK95910.1"/>
    </source>
</evidence>
<dbReference type="RefSeq" id="WP_106584369.1">
    <property type="nucleotide sequence ID" value="NZ_PYGA01000013.1"/>
</dbReference>
<comment type="similarity">
    <text evidence="2">Belongs to the class-I pyridoxal-phosphate-dependent aminotransferase family.</text>
</comment>
<dbReference type="InterPro" id="IPR015421">
    <property type="entry name" value="PyrdxlP-dep_Trfase_major"/>
</dbReference>
<dbReference type="InterPro" id="IPR022518">
    <property type="entry name" value="Aspartate_4-decarboxylase"/>
</dbReference>
<keyword evidence="2" id="KW-0032">Aminotransferase</keyword>
<dbReference type="CDD" id="cd00609">
    <property type="entry name" value="AAT_like"/>
    <property type="match status" value="1"/>
</dbReference>
<dbReference type="InterPro" id="IPR015424">
    <property type="entry name" value="PyrdxlP-dep_Trfase"/>
</dbReference>
<sequence>MTDLETSREEQRRLESLSPFELKGSLIALAGEHKQKDAHAMLNAGRGNPNWTATPPRDAFFLLGRFAVRETKRDWDEWPAVGGMPRADGIAERLSLFVDQNAGEEGADLLRRMLNRVAGDGADAFVHEFVDGIIGDNYPVPDRILPNVAGVVHEYLMKVLCDGRTPDRPYELFATEGGTAAMCYIFDSLQVNGVLNKGDRIALMTPIFTPYLEIPELERYSFDVTHIAASRDTDQGFHTWQYDDAEIDRLADPAIRLLCLVNPSNPPSVMLSPRTLDRIREIVETRNRDLVIVTDDVYGTFVDGFTSILAAAPRNTIGVYSFSKYFGATGWRLGAIALHPDNVIDEQIARLGATATEALHKRYSSISLDPAGLAFIDRMVADSRSVALNHTAGLSTPQQVQMALFALFDLTYAAGEYQDIAKEVIHRRLAALAEGAGVHPPHNALQAGYYVELDLLSWAERTRGAEFAAWMRANYEPVDPIFRLAQNDSVVLLNGGGFDGPEWSVRVSMANLTHEAYEQIGRDLHEIGEYYYARFTDERGRA</sequence>
<dbReference type="PROSITE" id="PS00105">
    <property type="entry name" value="AA_TRANSFER_CLASS_1"/>
    <property type="match status" value="1"/>
</dbReference>
<evidence type="ECO:0000313" key="5">
    <source>
        <dbReference type="Proteomes" id="UP000240542"/>
    </source>
</evidence>
<protein>
    <recommendedName>
        <fullName evidence="2">Aminotransferase</fullName>
        <ecNumber evidence="2">2.6.1.-</ecNumber>
    </recommendedName>
</protein>
<comment type="cofactor">
    <cofactor evidence="2">
        <name>pyridoxal 5'-phosphate</name>
        <dbReference type="ChEBI" id="CHEBI:597326"/>
    </cofactor>
</comment>
<name>A0A2P8DFC4_9ACTN</name>
<dbReference type="PANTHER" id="PTHR43795:SF2">
    <property type="entry name" value="BIFUNCTIONAL ASPARTATE AMINOTRANSFERASE AND GLUTAMATE_ASPARTATE-PREPHENATE AMINOTRANSFERASE"/>
    <property type="match status" value="1"/>
</dbReference>
<dbReference type="GO" id="GO:0006520">
    <property type="term" value="P:amino acid metabolic process"/>
    <property type="evidence" value="ECO:0007669"/>
    <property type="project" value="TreeGrafter"/>
</dbReference>
<dbReference type="NCBIfam" id="TIGR03801">
    <property type="entry name" value="asp_4_decarbox"/>
    <property type="match status" value="1"/>
</dbReference>
<keyword evidence="1" id="KW-0663">Pyridoxal phosphate</keyword>
<dbReference type="Gene3D" id="3.90.1150.10">
    <property type="entry name" value="Aspartate Aminotransferase, domain 1"/>
    <property type="match status" value="1"/>
</dbReference>
<proteinExistence type="inferred from homology"/>
<dbReference type="PANTHER" id="PTHR43795">
    <property type="entry name" value="BIFUNCTIONAL ASPARTATE AMINOTRANSFERASE AND GLUTAMATE/ASPARTATE-PREPHENATE AMINOTRANSFERASE-RELATED"/>
    <property type="match status" value="1"/>
</dbReference>
<accession>A0A2P8DFC4</accession>
<dbReference type="AlphaFoldDB" id="A0A2P8DFC4"/>
<dbReference type="InterPro" id="IPR050478">
    <property type="entry name" value="Ethylene_sulfur-biosynth"/>
</dbReference>
<dbReference type="InterPro" id="IPR004839">
    <property type="entry name" value="Aminotransferase_I/II_large"/>
</dbReference>
<dbReference type="InterPro" id="IPR004838">
    <property type="entry name" value="NHTrfase_class1_PyrdxlP-BS"/>
</dbReference>
<evidence type="ECO:0000259" key="3">
    <source>
        <dbReference type="Pfam" id="PF00155"/>
    </source>
</evidence>
<dbReference type="SUPFAM" id="SSF53383">
    <property type="entry name" value="PLP-dependent transferases"/>
    <property type="match status" value="1"/>
</dbReference>
<dbReference type="GO" id="GO:0008483">
    <property type="term" value="F:transaminase activity"/>
    <property type="evidence" value="ECO:0007669"/>
    <property type="project" value="UniProtKB-KW"/>
</dbReference>
<organism evidence="4 5">
    <name type="scientific">Murinocardiopsis flavida</name>
    <dbReference type="NCBI Taxonomy" id="645275"/>
    <lineage>
        <taxon>Bacteria</taxon>
        <taxon>Bacillati</taxon>
        <taxon>Actinomycetota</taxon>
        <taxon>Actinomycetes</taxon>
        <taxon>Streptosporangiales</taxon>
        <taxon>Nocardiopsidaceae</taxon>
        <taxon>Murinocardiopsis</taxon>
    </lineage>
</organism>
<evidence type="ECO:0000256" key="2">
    <source>
        <dbReference type="RuleBase" id="RU000481"/>
    </source>
</evidence>
<reference evidence="4 5" key="1">
    <citation type="submission" date="2018-03" db="EMBL/GenBank/DDBJ databases">
        <title>Genomic Encyclopedia of Archaeal and Bacterial Type Strains, Phase II (KMG-II): from individual species to whole genera.</title>
        <authorList>
            <person name="Goeker M."/>
        </authorList>
    </citation>
    <scope>NUCLEOTIDE SEQUENCE [LARGE SCALE GENOMIC DNA]</scope>
    <source>
        <strain evidence="4 5">DSM 45312</strain>
    </source>
</reference>
<dbReference type="Gene3D" id="3.40.640.10">
    <property type="entry name" value="Type I PLP-dependent aspartate aminotransferase-like (Major domain)"/>
    <property type="match status" value="1"/>
</dbReference>
<dbReference type="OrthoDB" id="4436468at2"/>
<dbReference type="NCBIfam" id="NF006755">
    <property type="entry name" value="PRK09275.1"/>
    <property type="match status" value="1"/>
</dbReference>
<dbReference type="GO" id="GO:0030170">
    <property type="term" value="F:pyridoxal phosphate binding"/>
    <property type="evidence" value="ECO:0007669"/>
    <property type="project" value="InterPro"/>
</dbReference>
<keyword evidence="5" id="KW-1185">Reference proteome</keyword>
<dbReference type="Pfam" id="PF00155">
    <property type="entry name" value="Aminotran_1_2"/>
    <property type="match status" value="1"/>
</dbReference>
<dbReference type="EC" id="2.6.1.-" evidence="2"/>
<gene>
    <name evidence="4" type="ORF">CLV63_11373</name>
</gene>
<dbReference type="Proteomes" id="UP000240542">
    <property type="component" value="Unassembled WGS sequence"/>
</dbReference>
<dbReference type="InterPro" id="IPR015422">
    <property type="entry name" value="PyrdxlP-dep_Trfase_small"/>
</dbReference>
<feature type="domain" description="Aminotransferase class I/classII large" evidence="3">
    <location>
        <begin position="195"/>
        <end position="387"/>
    </location>
</feature>
<comment type="caution">
    <text evidence="4">The sequence shown here is derived from an EMBL/GenBank/DDBJ whole genome shotgun (WGS) entry which is preliminary data.</text>
</comment>
<dbReference type="EMBL" id="PYGA01000013">
    <property type="protein sequence ID" value="PSK95910.1"/>
    <property type="molecule type" value="Genomic_DNA"/>
</dbReference>
<keyword evidence="2" id="KW-0808">Transferase</keyword>